<name>A0A846QGE0_9BACT</name>
<proteinExistence type="predicted"/>
<organism evidence="2 3">
    <name type="scientific">Desulfobaculum xiamenense</name>
    <dbReference type="NCBI Taxonomy" id="995050"/>
    <lineage>
        <taxon>Bacteria</taxon>
        <taxon>Pseudomonadati</taxon>
        <taxon>Thermodesulfobacteriota</taxon>
        <taxon>Desulfovibrionia</taxon>
        <taxon>Desulfovibrionales</taxon>
        <taxon>Desulfovibrionaceae</taxon>
        <taxon>Desulfobaculum</taxon>
    </lineage>
</organism>
<accession>A0A846QGE0</accession>
<sequence>MKRILTLALVAAFVLGVAGFASAKEVQMKAQFVHMLQWTDNTDFTDDNNEDDFKADQRVRVYFDYVASESLNAVLGFEINSEWGNAGEGGALATDGDTVLVKHAYTNFVVPGTSVNVRLGLQPVAWKGAYGNPIFDDDAAGIIVTSPITDQVSLALGWVRAYDDLKAGTADGATEDDMDIFTAILPVQGDGFGVTPYVIYSQLGKDGFNALTATDMVTPGLVSMAPVAVDDNVTAWWGGVNFELSMFDPFTFKGDVIYGTVDGDEEANDRSGWFMDLGAEYKMDFGTLGLALVYGTGDDDDLSDGSEAMPVLNDSGFGLTHLGFSGATTGGYDSALGTARYDMWAIGAYLADFSFVENLSHKLIVVYGQGTTDGEAVKGYAGNFGPSITDEDSFVEVNFDSTYQIYENLACIVELGYINLDLDEDVWGTDDTDDALKAAFYLKYDF</sequence>
<evidence type="ECO:0008006" key="4">
    <source>
        <dbReference type="Google" id="ProtNLM"/>
    </source>
</evidence>
<keyword evidence="1" id="KW-0732">Signal</keyword>
<dbReference type="AlphaFoldDB" id="A0A846QGE0"/>
<evidence type="ECO:0000256" key="1">
    <source>
        <dbReference type="SAM" id="SignalP"/>
    </source>
</evidence>
<evidence type="ECO:0000313" key="2">
    <source>
        <dbReference type="EMBL" id="NJB67301.1"/>
    </source>
</evidence>
<dbReference type="RefSeq" id="WP_167940367.1">
    <property type="nucleotide sequence ID" value="NZ_JAATJA010000001.1"/>
</dbReference>
<dbReference type="EMBL" id="JAATJA010000001">
    <property type="protein sequence ID" value="NJB67301.1"/>
    <property type="molecule type" value="Genomic_DNA"/>
</dbReference>
<dbReference type="NCBIfam" id="NF033939">
    <property type="entry name" value="DESULF_POR1"/>
    <property type="match status" value="1"/>
</dbReference>
<evidence type="ECO:0000313" key="3">
    <source>
        <dbReference type="Proteomes" id="UP000580856"/>
    </source>
</evidence>
<dbReference type="InterPro" id="IPR059232">
    <property type="entry name" value="Porin_put"/>
</dbReference>
<protein>
    <recommendedName>
        <fullName evidence="4">Porin</fullName>
    </recommendedName>
</protein>
<feature type="signal peptide" evidence="1">
    <location>
        <begin position="1"/>
        <end position="23"/>
    </location>
</feature>
<reference evidence="2 3" key="1">
    <citation type="submission" date="2020-03" db="EMBL/GenBank/DDBJ databases">
        <title>Genomic Encyclopedia of Type Strains, Phase IV (KMG-IV): sequencing the most valuable type-strain genomes for metagenomic binning, comparative biology and taxonomic classification.</title>
        <authorList>
            <person name="Goeker M."/>
        </authorList>
    </citation>
    <scope>NUCLEOTIDE SEQUENCE [LARGE SCALE GENOMIC DNA]</scope>
    <source>
        <strain evidence="2 3">DSM 24233</strain>
    </source>
</reference>
<comment type="caution">
    <text evidence="2">The sequence shown here is derived from an EMBL/GenBank/DDBJ whole genome shotgun (WGS) entry which is preliminary data.</text>
</comment>
<dbReference type="Proteomes" id="UP000580856">
    <property type="component" value="Unassembled WGS sequence"/>
</dbReference>
<gene>
    <name evidence="2" type="ORF">GGQ74_000941</name>
</gene>
<feature type="chain" id="PRO_5032880189" description="Porin" evidence="1">
    <location>
        <begin position="24"/>
        <end position="446"/>
    </location>
</feature>
<keyword evidence="3" id="KW-1185">Reference proteome</keyword>